<feature type="compositionally biased region" description="Polar residues" evidence="4">
    <location>
        <begin position="590"/>
        <end position="610"/>
    </location>
</feature>
<dbReference type="Gene3D" id="2.30.29.30">
    <property type="entry name" value="Pleckstrin-homology domain (PH domain)/Phosphotyrosine-binding domain (PTB)"/>
    <property type="match status" value="1"/>
</dbReference>
<dbReference type="EMBL" id="JAVHNR010000003">
    <property type="protein sequence ID" value="KAK6348258.1"/>
    <property type="molecule type" value="Genomic_DNA"/>
</dbReference>
<feature type="region of interest" description="Disordered" evidence="4">
    <location>
        <begin position="588"/>
        <end position="634"/>
    </location>
</feature>
<keyword evidence="7" id="KW-1185">Reference proteome</keyword>
<feature type="compositionally biased region" description="Polar residues" evidence="4">
    <location>
        <begin position="129"/>
        <end position="162"/>
    </location>
</feature>
<dbReference type="SUPFAM" id="SSF50729">
    <property type="entry name" value="PH domain-like"/>
    <property type="match status" value="1"/>
</dbReference>
<feature type="compositionally biased region" description="Polar residues" evidence="4">
    <location>
        <begin position="449"/>
        <end position="470"/>
    </location>
</feature>
<feature type="compositionally biased region" description="Low complexity" evidence="4">
    <location>
        <begin position="1410"/>
        <end position="1435"/>
    </location>
</feature>
<dbReference type="InterPro" id="IPR001849">
    <property type="entry name" value="PH_domain"/>
</dbReference>
<feature type="compositionally biased region" description="Polar residues" evidence="4">
    <location>
        <begin position="1"/>
        <end position="12"/>
    </location>
</feature>
<evidence type="ECO:0000256" key="2">
    <source>
        <dbReference type="ARBA" id="ARBA00023306"/>
    </source>
</evidence>
<feature type="region of interest" description="Disordered" evidence="4">
    <location>
        <begin position="510"/>
        <end position="557"/>
    </location>
</feature>
<dbReference type="FunFam" id="2.30.29.30:FF:000311">
    <property type="entry name" value="GTP binding protein (Bud4)"/>
    <property type="match status" value="1"/>
</dbReference>
<dbReference type="Pfam" id="PF00169">
    <property type="entry name" value="PH"/>
    <property type="match status" value="1"/>
</dbReference>
<feature type="compositionally biased region" description="Basic and acidic residues" evidence="4">
    <location>
        <begin position="904"/>
        <end position="917"/>
    </location>
</feature>
<feature type="region of interest" description="Disordered" evidence="4">
    <location>
        <begin position="446"/>
        <end position="470"/>
    </location>
</feature>
<dbReference type="CDD" id="cd13278">
    <property type="entry name" value="PH_Bud4"/>
    <property type="match status" value="1"/>
</dbReference>
<feature type="region of interest" description="Disordered" evidence="4">
    <location>
        <begin position="1397"/>
        <end position="1481"/>
    </location>
</feature>
<feature type="compositionally biased region" description="Polar residues" evidence="4">
    <location>
        <begin position="252"/>
        <end position="262"/>
    </location>
</feature>
<evidence type="ECO:0000313" key="6">
    <source>
        <dbReference type="EMBL" id="KAK6348258.1"/>
    </source>
</evidence>
<feature type="compositionally biased region" description="Basic and acidic residues" evidence="4">
    <location>
        <begin position="527"/>
        <end position="542"/>
    </location>
</feature>
<feature type="compositionally biased region" description="Basic and acidic residues" evidence="4">
    <location>
        <begin position="263"/>
        <end position="272"/>
    </location>
</feature>
<gene>
    <name evidence="6" type="primary">BUD4</name>
    <name evidence="6" type="ORF">TWF718_006066</name>
</gene>
<feature type="compositionally biased region" description="Polar residues" evidence="4">
    <location>
        <begin position="188"/>
        <end position="200"/>
    </location>
</feature>
<dbReference type="InterPro" id="IPR011993">
    <property type="entry name" value="PH-like_dom_sf"/>
</dbReference>
<feature type="region of interest" description="Disordered" evidence="4">
    <location>
        <begin position="341"/>
        <end position="406"/>
    </location>
</feature>
<feature type="coiled-coil region" evidence="3">
    <location>
        <begin position="1124"/>
        <end position="1151"/>
    </location>
</feature>
<feature type="compositionally biased region" description="Low complexity" evidence="4">
    <location>
        <begin position="750"/>
        <end position="760"/>
    </location>
</feature>
<feature type="compositionally biased region" description="Low complexity" evidence="4">
    <location>
        <begin position="992"/>
        <end position="1009"/>
    </location>
</feature>
<feature type="compositionally biased region" description="Basic and acidic residues" evidence="4">
    <location>
        <begin position="780"/>
        <end position="829"/>
    </location>
</feature>
<feature type="compositionally biased region" description="Polar residues" evidence="4">
    <location>
        <begin position="98"/>
        <end position="116"/>
    </location>
</feature>
<feature type="region of interest" description="Disordered" evidence="4">
    <location>
        <begin position="736"/>
        <end position="880"/>
    </location>
</feature>
<feature type="compositionally biased region" description="Acidic residues" evidence="4">
    <location>
        <begin position="830"/>
        <end position="842"/>
    </location>
</feature>
<feature type="region of interest" description="Disordered" evidence="4">
    <location>
        <begin position="904"/>
        <end position="1010"/>
    </location>
</feature>
<feature type="compositionally biased region" description="Acidic residues" evidence="4">
    <location>
        <begin position="513"/>
        <end position="526"/>
    </location>
</feature>
<dbReference type="GO" id="GO:0051301">
    <property type="term" value="P:cell division"/>
    <property type="evidence" value="ECO:0007669"/>
    <property type="project" value="UniProtKB-KW"/>
</dbReference>
<evidence type="ECO:0000259" key="5">
    <source>
        <dbReference type="PROSITE" id="PS50003"/>
    </source>
</evidence>
<evidence type="ECO:0000313" key="7">
    <source>
        <dbReference type="Proteomes" id="UP001313282"/>
    </source>
</evidence>
<dbReference type="SMART" id="SM00233">
    <property type="entry name" value="PH"/>
    <property type="match status" value="1"/>
</dbReference>
<comment type="caution">
    <text evidence="6">The sequence shown here is derived from an EMBL/GenBank/DDBJ whole genome shotgun (WGS) entry which is preliminary data.</text>
</comment>
<evidence type="ECO:0000256" key="4">
    <source>
        <dbReference type="SAM" id="MobiDB-lite"/>
    </source>
</evidence>
<name>A0AAN8MQQ6_9PEZI</name>
<feature type="compositionally biased region" description="Basic and acidic residues" evidence="4">
    <location>
        <begin position="764"/>
        <end position="773"/>
    </location>
</feature>
<feature type="compositionally biased region" description="Low complexity" evidence="4">
    <location>
        <begin position="348"/>
        <end position="358"/>
    </location>
</feature>
<feature type="compositionally biased region" description="Low complexity" evidence="4">
    <location>
        <begin position="1445"/>
        <end position="1462"/>
    </location>
</feature>
<accession>A0AAN8MQQ6</accession>
<dbReference type="GO" id="GO:0005525">
    <property type="term" value="F:GTP binding"/>
    <property type="evidence" value="ECO:0007669"/>
    <property type="project" value="TreeGrafter"/>
</dbReference>
<feature type="compositionally biased region" description="Polar residues" evidence="4">
    <location>
        <begin position="378"/>
        <end position="390"/>
    </location>
</feature>
<keyword evidence="3" id="KW-0175">Coiled coil</keyword>
<feature type="compositionally biased region" description="Acidic residues" evidence="4">
    <location>
        <begin position="221"/>
        <end position="236"/>
    </location>
</feature>
<feature type="compositionally biased region" description="Pro residues" evidence="4">
    <location>
        <begin position="281"/>
        <end position="299"/>
    </location>
</feature>
<reference evidence="6 7" key="1">
    <citation type="submission" date="2019-10" db="EMBL/GenBank/DDBJ databases">
        <authorList>
            <person name="Palmer J.M."/>
        </authorList>
    </citation>
    <scope>NUCLEOTIDE SEQUENCE [LARGE SCALE GENOMIC DNA]</scope>
    <source>
        <strain evidence="6 7">TWF718</strain>
    </source>
</reference>
<organism evidence="6 7">
    <name type="scientific">Orbilia javanica</name>
    <dbReference type="NCBI Taxonomy" id="47235"/>
    <lineage>
        <taxon>Eukaryota</taxon>
        <taxon>Fungi</taxon>
        <taxon>Dikarya</taxon>
        <taxon>Ascomycota</taxon>
        <taxon>Pezizomycotina</taxon>
        <taxon>Orbiliomycetes</taxon>
        <taxon>Orbiliales</taxon>
        <taxon>Orbiliaceae</taxon>
        <taxon>Orbilia</taxon>
    </lineage>
</organism>
<proteinExistence type="predicted"/>
<feature type="compositionally biased region" description="Low complexity" evidence="4">
    <location>
        <begin position="43"/>
        <end position="62"/>
    </location>
</feature>
<keyword evidence="2" id="KW-0131">Cell cycle</keyword>
<protein>
    <submittedName>
        <fullName evidence="6">Bud site selection protein bud4</fullName>
    </submittedName>
</protein>
<feature type="compositionally biased region" description="Polar residues" evidence="4">
    <location>
        <begin position="72"/>
        <end position="87"/>
    </location>
</feature>
<feature type="region of interest" description="Disordered" evidence="4">
    <location>
        <begin position="1"/>
        <end position="301"/>
    </location>
</feature>
<feature type="compositionally biased region" description="Basic and acidic residues" evidence="4">
    <location>
        <begin position="952"/>
        <end position="963"/>
    </location>
</feature>
<keyword evidence="1" id="KW-0132">Cell division</keyword>
<dbReference type="PANTHER" id="PTHR36100">
    <property type="entry name" value="BUD SITE SELECTION PROTEIN 4"/>
    <property type="match status" value="1"/>
</dbReference>
<feature type="compositionally biased region" description="Low complexity" evidence="4">
    <location>
        <begin position="868"/>
        <end position="880"/>
    </location>
</feature>
<dbReference type="PANTHER" id="PTHR36100:SF1">
    <property type="entry name" value="BUD SITE SELECTION PROTEIN 4"/>
    <property type="match status" value="1"/>
</dbReference>
<sequence length="1481" mass="163318">MEDDSGYSQPATSRALADISVTAGRRNSNNYSKMDGSYDDDIPNSSPYPSSYSGSPTKSASPLNFWQDKLQENMSPTGLKPSTSQRRNSVERLRGRAQVSSNLFQNVPLTASTTGSIRAKPAGSRLPIPTSTKPNTPIKGVNTTTGASNISGYGANPDQQRSTPPPARPISILSPPRPDDSHLVISSPPRNKQVTFTAAPQVQMFVPTTPEPSVSASEGTYETESDEEETEDDEDYNMPVVGPEDWDDDTQDSIPIQPQVQQLKEEIIHRDAAPSPAGSRPLPPIPPTTDSPAGTPPRRLPLHERLEMVMRSSSPVAGGRPAAPPPLAEIAQEYFPKLEDEEHDEAYSEVAESEVSNEGFSPVLFAEEASSDDDMSDGNLSRQLSFSSNKENIDVRRPDPAPALTAEDILNAEFRIPRISRESIRRQVQASRDQPADDLVLAFPEPRRQSNGVNSFANSAEQQGSPTQNTRMDLATLAEKLNTEQNEMEVLPNILGRQASFRRSFIANPAAASEEEYDSPVGEDDESRYSTDSEYERRHQYEEYEEDESQPTTPTQATFASAFGSSTEYHDDNESQADLDLPELGKLGLNDTTSTNSSHTLVEEQSTYQASDFLPVSRNDYRSDGSDSDYDEGADNMSICESVIRHDIYDSDDYEDEESMWDAESLRAKTPSPVPARRATIRSASGVMLKTRKSSTPADIATMAAARRHVSRAEEVPPVPAVPPVPKIDTAFLENKEPKKLEVEEEKVETPTIETLAPETPETETPKAEKIKEVVAQPELVKEEVAKPKEVSVKEEVKEKVKEEAAKEEAKAEAKEEAKKEAKKEVKEEAEVEEVEEEDDDDRPSTSGSQSTIEEPVKKKKAPTQRTSQLSLPSLGLNLNMGSSLSVELERVIESQKRGYLMRENSKVVHASTREEPTTPSSKTSTHKKTQSWTVEPWQGSPGSTTPRRRSGRGDSVKRKSLDTGRQQHAAAMAQAAKATELSVVEEDNKDAPPAVAEAAATDATPENAMGGEGAERGRFFVKVVAVKDLQLPLPQNESSYFCMTLDNGLHCVTTSWLELGKNAPIGQEFELIVLDDLEFQLTLQTKLSPPPAPITPPEVFVAPTPSPTKSKSRFGNFFGSPKKRKEQERLLQQQQQLQRQQQAAVAAQRRAAPPSSWELLHNLVAKDGSFARSYVSAKDFEDKAYGRPYTIEVPCFNEWAVEVSSLKGKKNVPSRKPPYKIGRLEIQLLFVPRLPGMTDADLPKSMNAAIRDIREAENVVNQTYEGYLSQQGGDCPYWRRRWFKLEGSRLTAYHESTRQLRANINLAKAAKVLDDRSTLTSQSGSKKRRKSGFAEDEEGYMFIEEGFRIRFANGECIDFYADSTKEKDGWMRVLSDTIGRASDGKNWCDFILKKEREDKLKSPPPPPKATLVPTTPKTPVQKTSSHSRSQSAVSAPNFQQLGMTPGSAPSSTSSTPARPRTGIPPRGSARPQSHYGGSTR</sequence>
<evidence type="ECO:0000256" key="3">
    <source>
        <dbReference type="SAM" id="Coils"/>
    </source>
</evidence>
<evidence type="ECO:0000256" key="1">
    <source>
        <dbReference type="ARBA" id="ARBA00022618"/>
    </source>
</evidence>
<dbReference type="PROSITE" id="PS50003">
    <property type="entry name" value="PH_DOMAIN"/>
    <property type="match status" value="1"/>
</dbReference>
<dbReference type="InterPro" id="IPR052007">
    <property type="entry name" value="Bud4"/>
</dbReference>
<dbReference type="Proteomes" id="UP001313282">
    <property type="component" value="Unassembled WGS sequence"/>
</dbReference>
<feature type="compositionally biased region" description="Low complexity" evidence="4">
    <location>
        <begin position="967"/>
        <end position="979"/>
    </location>
</feature>
<feature type="domain" description="PH" evidence="5">
    <location>
        <begin position="1262"/>
        <end position="1380"/>
    </location>
</feature>